<keyword evidence="1" id="KW-1133">Transmembrane helix</keyword>
<protein>
    <submittedName>
        <fullName evidence="2">Uncharacterized protein</fullName>
    </submittedName>
</protein>
<feature type="transmembrane region" description="Helical" evidence="1">
    <location>
        <begin position="122"/>
        <end position="140"/>
    </location>
</feature>
<dbReference type="EMBL" id="FNEK01000032">
    <property type="protein sequence ID" value="SDK14243.1"/>
    <property type="molecule type" value="Genomic_DNA"/>
</dbReference>
<accession>A0A1G8ZGW6</accession>
<keyword evidence="1" id="KW-0472">Membrane</keyword>
<keyword evidence="1" id="KW-0812">Transmembrane</keyword>
<keyword evidence="3" id="KW-1185">Reference proteome</keyword>
<reference evidence="2 3" key="1">
    <citation type="submission" date="2016-10" db="EMBL/GenBank/DDBJ databases">
        <authorList>
            <person name="de Groot N.N."/>
        </authorList>
    </citation>
    <scope>NUCLEOTIDE SEQUENCE [LARGE SCALE GENOMIC DNA]</scope>
    <source>
        <strain evidence="2 3">DSM 25294</strain>
    </source>
</reference>
<sequence>MKQALSIYVLVLAGTHLAFLLQGYVGTAEILFGAMTIMALMISTIFLWLWGMRMSPLSLGMAFSWAGSAMVMGWWWLSAQLGRSAWMNENELLLLLMGLLMTGAVLHFEVLETSFGYRRGAFLFPVAGALLFSSLLLALVG</sequence>
<feature type="transmembrane region" description="Helical" evidence="1">
    <location>
        <begin position="57"/>
        <end position="77"/>
    </location>
</feature>
<dbReference type="STRING" id="571298.SAMN04488026_103228"/>
<name>A0A1G8ZGW6_9RHOB</name>
<dbReference type="AlphaFoldDB" id="A0A1G8ZGW6"/>
<organism evidence="2 3">
    <name type="scientific">Aliiruegeria lutimaris</name>
    <dbReference type="NCBI Taxonomy" id="571298"/>
    <lineage>
        <taxon>Bacteria</taxon>
        <taxon>Pseudomonadati</taxon>
        <taxon>Pseudomonadota</taxon>
        <taxon>Alphaproteobacteria</taxon>
        <taxon>Rhodobacterales</taxon>
        <taxon>Roseobacteraceae</taxon>
        <taxon>Aliiruegeria</taxon>
    </lineage>
</organism>
<gene>
    <name evidence="2" type="ORF">SAMN04488026_103228</name>
</gene>
<feature type="transmembrane region" description="Helical" evidence="1">
    <location>
        <begin position="30"/>
        <end position="50"/>
    </location>
</feature>
<dbReference type="OrthoDB" id="7875520at2"/>
<proteinExistence type="predicted"/>
<evidence type="ECO:0000313" key="2">
    <source>
        <dbReference type="EMBL" id="SDK14243.1"/>
    </source>
</evidence>
<dbReference type="Proteomes" id="UP000199382">
    <property type="component" value="Unassembled WGS sequence"/>
</dbReference>
<evidence type="ECO:0000256" key="1">
    <source>
        <dbReference type="SAM" id="Phobius"/>
    </source>
</evidence>
<evidence type="ECO:0000313" key="3">
    <source>
        <dbReference type="Proteomes" id="UP000199382"/>
    </source>
</evidence>
<feature type="transmembrane region" description="Helical" evidence="1">
    <location>
        <begin position="92"/>
        <end position="110"/>
    </location>
</feature>
<dbReference type="RefSeq" id="WP_093157846.1">
    <property type="nucleotide sequence ID" value="NZ_FNEK01000032.1"/>
</dbReference>